<organism evidence="2 3">
    <name type="scientific">Lentilactobacillus rapi</name>
    <dbReference type="NCBI Taxonomy" id="481723"/>
    <lineage>
        <taxon>Bacteria</taxon>
        <taxon>Bacillati</taxon>
        <taxon>Bacillota</taxon>
        <taxon>Bacilli</taxon>
        <taxon>Lactobacillales</taxon>
        <taxon>Lactobacillaceae</taxon>
        <taxon>Lentilactobacillus</taxon>
    </lineage>
</organism>
<evidence type="ECO:0000313" key="3">
    <source>
        <dbReference type="Proteomes" id="UP000321569"/>
    </source>
</evidence>
<evidence type="ECO:0000313" key="2">
    <source>
        <dbReference type="EMBL" id="GEP71384.1"/>
    </source>
</evidence>
<protein>
    <submittedName>
        <fullName evidence="2">50S ribosomal protein L7ae</fullName>
    </submittedName>
</protein>
<dbReference type="Gene3D" id="3.30.1330.30">
    <property type="match status" value="1"/>
</dbReference>
<proteinExistence type="predicted"/>
<dbReference type="GO" id="GO:0005840">
    <property type="term" value="C:ribosome"/>
    <property type="evidence" value="ECO:0007669"/>
    <property type="project" value="UniProtKB-KW"/>
</dbReference>
<reference evidence="2 3" key="1">
    <citation type="submission" date="2019-07" db="EMBL/GenBank/DDBJ databases">
        <title>Whole genome shotgun sequence of Lactobacillus rapi NBRC 109618.</title>
        <authorList>
            <person name="Hosoyama A."/>
            <person name="Uohara A."/>
            <person name="Ohji S."/>
            <person name="Ichikawa N."/>
        </authorList>
    </citation>
    <scope>NUCLEOTIDE SEQUENCE [LARGE SCALE GENOMIC DNA]</scope>
    <source>
        <strain evidence="2 3">NBRC 109618</strain>
    </source>
</reference>
<dbReference type="RefSeq" id="WP_056982855.1">
    <property type="nucleotide sequence ID" value="NZ_BKAM01000001.1"/>
</dbReference>
<dbReference type="OrthoDB" id="9794863at2"/>
<keyword evidence="2" id="KW-0687">Ribonucleoprotein</keyword>
<gene>
    <name evidence="2" type="primary">rPL</name>
    <name evidence="2" type="ORF">LRA02_02520</name>
</gene>
<keyword evidence="2" id="KW-0689">Ribosomal protein</keyword>
<comment type="caution">
    <text evidence="2">The sequence shown here is derived from an EMBL/GenBank/DDBJ whole genome shotgun (WGS) entry which is preliminary data.</text>
</comment>
<dbReference type="AlphaFoldDB" id="A0A512PJK6"/>
<accession>A0A512PJK6</accession>
<dbReference type="STRING" id="1423795.FD12_GL000455"/>
<dbReference type="InterPro" id="IPR029064">
    <property type="entry name" value="Ribosomal_eL30-like_sf"/>
</dbReference>
<dbReference type="EMBL" id="BKAM01000001">
    <property type="protein sequence ID" value="GEP71384.1"/>
    <property type="molecule type" value="Genomic_DNA"/>
</dbReference>
<feature type="domain" description="Ribosomal protein eL8/eL30/eS12/Gadd45" evidence="1">
    <location>
        <begin position="7"/>
        <end position="92"/>
    </location>
</feature>
<evidence type="ECO:0000259" key="1">
    <source>
        <dbReference type="Pfam" id="PF01248"/>
    </source>
</evidence>
<dbReference type="InterPro" id="IPR004038">
    <property type="entry name" value="Ribosomal_eL8/eL30/eS12/Gad45"/>
</dbReference>
<name>A0A512PJK6_9LACO</name>
<sequence length="105" mass="11676">MDNKQAILNFIGIARRASKIVSGQDKLLSEIRNGKVHFLFIASDTGQATQKKFTDKSNYYHVPVNTMYTKAVLSDAIGMKRTIIGISDRGMAKKLVELTDNNKGE</sequence>
<dbReference type="Pfam" id="PF01248">
    <property type="entry name" value="Ribosomal_L7Ae"/>
    <property type="match status" value="1"/>
</dbReference>
<dbReference type="Proteomes" id="UP000321569">
    <property type="component" value="Unassembled WGS sequence"/>
</dbReference>
<dbReference type="SUPFAM" id="SSF55315">
    <property type="entry name" value="L30e-like"/>
    <property type="match status" value="1"/>
</dbReference>